<dbReference type="AlphaFoldDB" id="A0A4Q1C9U3"/>
<sequence length="126" mass="14064">MTETELKARTKLFARRVLHLVEALPRSRSAAVVANQLGRSGTSVGANYRSACRARSTADFISKLGIVEEEADESAFWMELIIEEEMLPGKKVQPLWDEANAITAMMVSSRKTLGRRNQKAKIQSQK</sequence>
<protein>
    <submittedName>
        <fullName evidence="1">Four helix bundle protein</fullName>
    </submittedName>
</protein>
<dbReference type="PANTHER" id="PTHR38471:SF2">
    <property type="entry name" value="FOUR HELIX BUNDLE PROTEIN"/>
    <property type="match status" value="1"/>
</dbReference>
<dbReference type="Pfam" id="PF05635">
    <property type="entry name" value="23S_rRNA_IVP"/>
    <property type="match status" value="1"/>
</dbReference>
<comment type="caution">
    <text evidence="1">The sequence shown here is derived from an EMBL/GenBank/DDBJ whole genome shotgun (WGS) entry which is preliminary data.</text>
</comment>
<dbReference type="SUPFAM" id="SSF158446">
    <property type="entry name" value="IVS-encoded protein-like"/>
    <property type="match status" value="1"/>
</dbReference>
<dbReference type="PANTHER" id="PTHR38471">
    <property type="entry name" value="FOUR HELIX BUNDLE PROTEIN"/>
    <property type="match status" value="1"/>
</dbReference>
<dbReference type="RefSeq" id="WP_129047129.1">
    <property type="nucleotide sequence ID" value="NZ_SDHX01000001.1"/>
</dbReference>
<accession>A0A4Q1C9U3</accession>
<evidence type="ECO:0000313" key="2">
    <source>
        <dbReference type="Proteomes" id="UP000290218"/>
    </source>
</evidence>
<dbReference type="OrthoDB" id="285993at2"/>
<name>A0A4Q1C9U3_9BACT</name>
<dbReference type="Gene3D" id="1.20.1440.60">
    <property type="entry name" value="23S rRNA-intervening sequence"/>
    <property type="match status" value="1"/>
</dbReference>
<dbReference type="InterPro" id="IPR036583">
    <property type="entry name" value="23S_rRNA_IVS_sf"/>
</dbReference>
<evidence type="ECO:0000313" key="1">
    <source>
        <dbReference type="EMBL" id="RXK55764.1"/>
    </source>
</evidence>
<dbReference type="Proteomes" id="UP000290218">
    <property type="component" value="Unassembled WGS sequence"/>
</dbReference>
<dbReference type="PIRSF" id="PIRSF035652">
    <property type="entry name" value="CHP02436"/>
    <property type="match status" value="1"/>
</dbReference>
<organism evidence="1 2">
    <name type="scientific">Oleiharenicola lentus</name>
    <dbReference type="NCBI Taxonomy" id="2508720"/>
    <lineage>
        <taxon>Bacteria</taxon>
        <taxon>Pseudomonadati</taxon>
        <taxon>Verrucomicrobiota</taxon>
        <taxon>Opitutia</taxon>
        <taxon>Opitutales</taxon>
        <taxon>Opitutaceae</taxon>
        <taxon>Oleiharenicola</taxon>
    </lineage>
</organism>
<dbReference type="NCBIfam" id="TIGR02436">
    <property type="entry name" value="four helix bundle protein"/>
    <property type="match status" value="1"/>
</dbReference>
<dbReference type="InterPro" id="IPR012657">
    <property type="entry name" value="23S_rRNA-intervening_sequence"/>
</dbReference>
<proteinExistence type="predicted"/>
<dbReference type="EMBL" id="SDHX01000001">
    <property type="protein sequence ID" value="RXK55764.1"/>
    <property type="molecule type" value="Genomic_DNA"/>
</dbReference>
<reference evidence="1 2" key="1">
    <citation type="submission" date="2019-01" db="EMBL/GenBank/DDBJ databases">
        <title>Lacunisphaera sp. strain TWA-58.</title>
        <authorList>
            <person name="Chen W.-M."/>
        </authorList>
    </citation>
    <scope>NUCLEOTIDE SEQUENCE [LARGE SCALE GENOMIC DNA]</scope>
    <source>
        <strain evidence="1 2">TWA-58</strain>
    </source>
</reference>
<gene>
    <name evidence="1" type="ORF">ESB00_07725</name>
</gene>
<keyword evidence="2" id="KW-1185">Reference proteome</keyword>